<keyword evidence="5 7" id="KW-1133">Transmembrane helix</keyword>
<dbReference type="GO" id="GO:0005886">
    <property type="term" value="C:plasma membrane"/>
    <property type="evidence" value="ECO:0007669"/>
    <property type="project" value="UniProtKB-SubCell"/>
</dbReference>
<sequence length="322" mass="36849">MAFLQPKTKAEHIPFLKKKEPFRTRVKKDFKRNKYIYLMLAPVVAYFAIFQFGPIYGVQIAFKNFTPADGIWGSQWIGFDQFTAFFKSYYFWRLIRNTLLISLYELIFVFPAPILLALLLNEIRNMKFKRVTQTLTYLPHFISLVVVVGLLVDFLSPNGLVNQILHAFGGKQINFLQESGWFRTIYISSEIWQTVGWGSIIYLAAITNVDPQLYEAATIDGAGRFRKIISVTIPSIMPTIIILFILQLGSLMSVGYQKIILMYNPLTYDTADVLSTYVYRKGILDASYSYSAAIGLFDAVINFTILIIANRLARKAGETSLW</sequence>
<dbReference type="RefSeq" id="WP_188695953.1">
    <property type="nucleotide sequence ID" value="NZ_BMIR01000016.1"/>
</dbReference>
<dbReference type="Gene3D" id="1.10.3720.10">
    <property type="entry name" value="MetI-like"/>
    <property type="match status" value="1"/>
</dbReference>
<gene>
    <name evidence="9" type="ORF">GCM10011391_29980</name>
</gene>
<reference evidence="9" key="2">
    <citation type="submission" date="2020-09" db="EMBL/GenBank/DDBJ databases">
        <authorList>
            <person name="Sun Q."/>
            <person name="Zhou Y."/>
        </authorList>
    </citation>
    <scope>NUCLEOTIDE SEQUENCE</scope>
    <source>
        <strain evidence="9">CGMCC 1.15371</strain>
    </source>
</reference>
<reference evidence="9" key="1">
    <citation type="journal article" date="2014" name="Int. J. Syst. Evol. Microbiol.">
        <title>Complete genome sequence of Corynebacterium casei LMG S-19264T (=DSM 44701T), isolated from a smear-ripened cheese.</title>
        <authorList>
            <consortium name="US DOE Joint Genome Institute (JGI-PGF)"/>
            <person name="Walter F."/>
            <person name="Albersmeier A."/>
            <person name="Kalinowski J."/>
            <person name="Ruckert C."/>
        </authorList>
    </citation>
    <scope>NUCLEOTIDE SEQUENCE</scope>
    <source>
        <strain evidence="9">CGMCC 1.15371</strain>
    </source>
</reference>
<feature type="transmembrane region" description="Helical" evidence="7">
    <location>
        <begin position="35"/>
        <end position="56"/>
    </location>
</feature>
<evidence type="ECO:0000256" key="6">
    <source>
        <dbReference type="ARBA" id="ARBA00023136"/>
    </source>
</evidence>
<dbReference type="AlphaFoldDB" id="A0A8J2YKM9"/>
<keyword evidence="10" id="KW-1185">Reference proteome</keyword>
<proteinExistence type="inferred from homology"/>
<dbReference type="PROSITE" id="PS50928">
    <property type="entry name" value="ABC_TM1"/>
    <property type="match status" value="1"/>
</dbReference>
<evidence type="ECO:0000256" key="2">
    <source>
        <dbReference type="ARBA" id="ARBA00022448"/>
    </source>
</evidence>
<evidence type="ECO:0000256" key="4">
    <source>
        <dbReference type="ARBA" id="ARBA00022692"/>
    </source>
</evidence>
<organism evidence="9 10">
    <name type="scientific">Pullulanibacillus camelliae</name>
    <dbReference type="NCBI Taxonomy" id="1707096"/>
    <lineage>
        <taxon>Bacteria</taxon>
        <taxon>Bacillati</taxon>
        <taxon>Bacillota</taxon>
        <taxon>Bacilli</taxon>
        <taxon>Bacillales</taxon>
        <taxon>Sporolactobacillaceae</taxon>
        <taxon>Pullulanibacillus</taxon>
    </lineage>
</organism>
<evidence type="ECO:0000313" key="9">
    <source>
        <dbReference type="EMBL" id="GGE49159.1"/>
    </source>
</evidence>
<dbReference type="InterPro" id="IPR035906">
    <property type="entry name" value="MetI-like_sf"/>
</dbReference>
<evidence type="ECO:0000313" key="10">
    <source>
        <dbReference type="Proteomes" id="UP000628775"/>
    </source>
</evidence>
<feature type="transmembrane region" description="Helical" evidence="7">
    <location>
        <begin position="288"/>
        <end position="309"/>
    </location>
</feature>
<dbReference type="EMBL" id="BMIR01000016">
    <property type="protein sequence ID" value="GGE49159.1"/>
    <property type="molecule type" value="Genomic_DNA"/>
</dbReference>
<dbReference type="Proteomes" id="UP000628775">
    <property type="component" value="Unassembled WGS sequence"/>
</dbReference>
<keyword evidence="3" id="KW-1003">Cell membrane</keyword>
<keyword evidence="4 7" id="KW-0812">Transmembrane</keyword>
<accession>A0A8J2YKM9</accession>
<name>A0A8J2YKM9_9BACL</name>
<dbReference type="PANTHER" id="PTHR43227">
    <property type="entry name" value="BLL4140 PROTEIN"/>
    <property type="match status" value="1"/>
</dbReference>
<dbReference type="SUPFAM" id="SSF161098">
    <property type="entry name" value="MetI-like"/>
    <property type="match status" value="1"/>
</dbReference>
<evidence type="ECO:0000259" key="8">
    <source>
        <dbReference type="PROSITE" id="PS50928"/>
    </source>
</evidence>
<feature type="transmembrane region" description="Helical" evidence="7">
    <location>
        <begin position="141"/>
        <end position="165"/>
    </location>
</feature>
<dbReference type="PANTHER" id="PTHR43227:SF11">
    <property type="entry name" value="BLL4140 PROTEIN"/>
    <property type="match status" value="1"/>
</dbReference>
<comment type="similarity">
    <text evidence="7">Belongs to the binding-protein-dependent transport system permease family.</text>
</comment>
<protein>
    <submittedName>
        <fullName evidence="9">Sugar ABC transporter permease</fullName>
    </submittedName>
</protein>
<dbReference type="GO" id="GO:0055085">
    <property type="term" value="P:transmembrane transport"/>
    <property type="evidence" value="ECO:0007669"/>
    <property type="project" value="InterPro"/>
</dbReference>
<dbReference type="CDD" id="cd06261">
    <property type="entry name" value="TM_PBP2"/>
    <property type="match status" value="1"/>
</dbReference>
<keyword evidence="2 7" id="KW-0813">Transport</keyword>
<dbReference type="InterPro" id="IPR050809">
    <property type="entry name" value="UgpAE/MalFG_permease"/>
</dbReference>
<feature type="transmembrane region" description="Helical" evidence="7">
    <location>
        <begin position="185"/>
        <end position="207"/>
    </location>
</feature>
<dbReference type="InterPro" id="IPR000515">
    <property type="entry name" value="MetI-like"/>
</dbReference>
<dbReference type="Pfam" id="PF00528">
    <property type="entry name" value="BPD_transp_1"/>
    <property type="match status" value="1"/>
</dbReference>
<comment type="subcellular location">
    <subcellularLocation>
        <location evidence="1 7">Cell membrane</location>
        <topology evidence="1 7">Multi-pass membrane protein</topology>
    </subcellularLocation>
</comment>
<feature type="transmembrane region" description="Helical" evidence="7">
    <location>
        <begin position="228"/>
        <end position="248"/>
    </location>
</feature>
<evidence type="ECO:0000256" key="3">
    <source>
        <dbReference type="ARBA" id="ARBA00022475"/>
    </source>
</evidence>
<evidence type="ECO:0000256" key="1">
    <source>
        <dbReference type="ARBA" id="ARBA00004651"/>
    </source>
</evidence>
<evidence type="ECO:0000256" key="5">
    <source>
        <dbReference type="ARBA" id="ARBA00022989"/>
    </source>
</evidence>
<evidence type="ECO:0000256" key="7">
    <source>
        <dbReference type="RuleBase" id="RU363032"/>
    </source>
</evidence>
<keyword evidence="6 7" id="KW-0472">Membrane</keyword>
<feature type="domain" description="ABC transmembrane type-1" evidence="8">
    <location>
        <begin position="95"/>
        <end position="309"/>
    </location>
</feature>
<feature type="transmembrane region" description="Helical" evidence="7">
    <location>
        <begin position="99"/>
        <end position="120"/>
    </location>
</feature>
<comment type="caution">
    <text evidence="9">The sequence shown here is derived from an EMBL/GenBank/DDBJ whole genome shotgun (WGS) entry which is preliminary data.</text>
</comment>